<name>A0A073IG85_9RHOB</name>
<evidence type="ECO:0000313" key="3">
    <source>
        <dbReference type="Proteomes" id="UP000027734"/>
    </source>
</evidence>
<dbReference type="eggNOG" id="ENOG50343WD">
    <property type="taxonomic scope" value="Bacteria"/>
</dbReference>
<dbReference type="AlphaFoldDB" id="A0A073IG85"/>
<proteinExistence type="predicted"/>
<keyword evidence="3" id="KW-1185">Reference proteome</keyword>
<feature type="transmembrane region" description="Helical" evidence="1">
    <location>
        <begin position="28"/>
        <end position="46"/>
    </location>
</feature>
<keyword evidence="1" id="KW-0472">Membrane</keyword>
<evidence type="ECO:0000313" key="2">
    <source>
        <dbReference type="EMBL" id="KEJ89358.1"/>
    </source>
</evidence>
<dbReference type="Proteomes" id="UP000027734">
    <property type="component" value="Unassembled WGS sequence"/>
</dbReference>
<accession>A0A073IG85</accession>
<gene>
    <name evidence="2" type="ORF">DSW25_10125</name>
</gene>
<comment type="caution">
    <text evidence="2">The sequence shown here is derived from an EMBL/GenBank/DDBJ whole genome shotgun (WGS) entry which is preliminary data.</text>
</comment>
<organism evidence="2 3">
    <name type="scientific">Sulfitobacter donghicola DSW-25 = KCTC 12864 = JCM 14565</name>
    <dbReference type="NCBI Taxonomy" id="1300350"/>
    <lineage>
        <taxon>Bacteria</taxon>
        <taxon>Pseudomonadati</taxon>
        <taxon>Pseudomonadota</taxon>
        <taxon>Alphaproteobacteria</taxon>
        <taxon>Rhodobacterales</taxon>
        <taxon>Roseobacteraceae</taxon>
        <taxon>Sulfitobacter</taxon>
    </lineage>
</organism>
<feature type="transmembrane region" description="Helical" evidence="1">
    <location>
        <begin position="58"/>
        <end position="77"/>
    </location>
</feature>
<protein>
    <submittedName>
        <fullName evidence="2">Uncharacterized protein</fullName>
    </submittedName>
</protein>
<dbReference type="EMBL" id="JAMC01000003">
    <property type="protein sequence ID" value="KEJ89358.1"/>
    <property type="molecule type" value="Genomic_DNA"/>
</dbReference>
<reference evidence="2 3" key="1">
    <citation type="submission" date="2014-01" db="EMBL/GenBank/DDBJ databases">
        <title>Sulfitobacter donghicola JCM 14565 Genome Sequencing.</title>
        <authorList>
            <person name="Lai Q."/>
            <person name="Hong Z."/>
        </authorList>
    </citation>
    <scope>NUCLEOTIDE SEQUENCE [LARGE SCALE GENOMIC DNA]</scope>
    <source>
        <strain evidence="2 3">JCM 14565</strain>
    </source>
</reference>
<sequence length="92" mass="10242">MIVLLTGLALWMFGCAYSGYHRRFVLFFIVLLTGMTLNTIWMVLGLDAKPFSPPAMTAHLAALMYGIAAFGMGWIIGRIVDGIRESRVEDDE</sequence>
<keyword evidence="1" id="KW-0812">Transmembrane</keyword>
<dbReference type="STRING" id="1300350.Z948_2911"/>
<evidence type="ECO:0000256" key="1">
    <source>
        <dbReference type="SAM" id="Phobius"/>
    </source>
</evidence>
<keyword evidence="1" id="KW-1133">Transmembrane helix</keyword>